<accession>A0A2P2K0E1</accession>
<sequence length="111" mass="12742">MLLKDKTRDLRLKSRTIGKSPVYGSDSIRSSSTTTSDKGCPHLAPFLYMRDKAVIRNTSIFHPLLGLRIITLSAVWIYQYWLGTHLLDGQYQSLNKPRRRAVDSYSYYSLA</sequence>
<proteinExistence type="predicted"/>
<evidence type="ECO:0000256" key="2">
    <source>
        <dbReference type="SAM" id="Phobius"/>
    </source>
</evidence>
<protein>
    <submittedName>
        <fullName evidence="3">Uncharacterized protein MANES_05G078500</fullName>
    </submittedName>
</protein>
<name>A0A2P2K0E1_RHIMU</name>
<organism evidence="3">
    <name type="scientific">Rhizophora mucronata</name>
    <name type="common">Asiatic mangrove</name>
    <dbReference type="NCBI Taxonomy" id="61149"/>
    <lineage>
        <taxon>Eukaryota</taxon>
        <taxon>Viridiplantae</taxon>
        <taxon>Streptophyta</taxon>
        <taxon>Embryophyta</taxon>
        <taxon>Tracheophyta</taxon>
        <taxon>Spermatophyta</taxon>
        <taxon>Magnoliopsida</taxon>
        <taxon>eudicotyledons</taxon>
        <taxon>Gunneridae</taxon>
        <taxon>Pentapetalae</taxon>
        <taxon>rosids</taxon>
        <taxon>fabids</taxon>
        <taxon>Malpighiales</taxon>
        <taxon>Rhizophoraceae</taxon>
        <taxon>Rhizophora</taxon>
    </lineage>
</organism>
<evidence type="ECO:0000256" key="1">
    <source>
        <dbReference type="SAM" id="MobiDB-lite"/>
    </source>
</evidence>
<dbReference type="EMBL" id="GGEC01018686">
    <property type="protein sequence ID" value="MBW99169.1"/>
    <property type="molecule type" value="Transcribed_RNA"/>
</dbReference>
<feature type="region of interest" description="Disordered" evidence="1">
    <location>
        <begin position="18"/>
        <end position="39"/>
    </location>
</feature>
<feature type="compositionally biased region" description="Low complexity" evidence="1">
    <location>
        <begin position="25"/>
        <end position="37"/>
    </location>
</feature>
<keyword evidence="2" id="KW-1133">Transmembrane helix</keyword>
<dbReference type="AlphaFoldDB" id="A0A2P2K0E1"/>
<feature type="transmembrane region" description="Helical" evidence="2">
    <location>
        <begin position="60"/>
        <end position="81"/>
    </location>
</feature>
<evidence type="ECO:0000313" key="3">
    <source>
        <dbReference type="EMBL" id="MBW99169.1"/>
    </source>
</evidence>
<reference evidence="3" key="1">
    <citation type="submission" date="2018-02" db="EMBL/GenBank/DDBJ databases">
        <title>Rhizophora mucronata_Transcriptome.</title>
        <authorList>
            <person name="Meera S.P."/>
            <person name="Sreeshan A."/>
            <person name="Augustine A."/>
        </authorList>
    </citation>
    <scope>NUCLEOTIDE SEQUENCE</scope>
    <source>
        <tissue evidence="3">Leaf</tissue>
    </source>
</reference>
<keyword evidence="2" id="KW-0472">Membrane</keyword>
<keyword evidence="2" id="KW-0812">Transmembrane</keyword>